<comment type="caution">
    <text evidence="1">The sequence shown here is derived from an EMBL/GenBank/DDBJ whole genome shotgun (WGS) entry which is preliminary data.</text>
</comment>
<sequence length="301" mass="34751">MIYYPYFRGRQFDLRALTQFAGTEYANIVPIIEPVKDLNALPKTIKAFTAANNPLAVIQNPQVGHYQYQVQQRYPISDLLLAPNIVPAFVLTPLLPPELLTANPKAVVIVQHFDDLRLFVQRDWLPETVTLLAAPEARVRQLLRGRQFGHLFDHFPFPDHSADFADMTDSFYSTDAEFARFYGEIGFSDYLTMGHTYSEQGHPSRAVTLHLTYLKDNQVRVHHFVSDQHDDFAHPKEKFFEALTKTTAWITRQPEVNLTPTTARLQELSTMRKFPGMGILKQLMITHHLEIMNRYLHQNND</sequence>
<dbReference type="InterPro" id="IPR047727">
    <property type="entry name" value="Sce7725-like"/>
</dbReference>
<dbReference type="AlphaFoldDB" id="A0A0R2BBU0"/>
<evidence type="ECO:0000313" key="1">
    <source>
        <dbReference type="EMBL" id="KRM76018.1"/>
    </source>
</evidence>
<dbReference type="Proteomes" id="UP000051845">
    <property type="component" value="Unassembled WGS sequence"/>
</dbReference>
<dbReference type="RefSeq" id="WP_054759407.1">
    <property type="nucleotide sequence ID" value="NZ_AYYR01000039.1"/>
</dbReference>
<evidence type="ECO:0000313" key="2">
    <source>
        <dbReference type="Proteomes" id="UP000051845"/>
    </source>
</evidence>
<proteinExistence type="predicted"/>
<dbReference type="NCBIfam" id="NF033831">
    <property type="entry name" value="sce7725_fam"/>
    <property type="match status" value="1"/>
</dbReference>
<accession>A0A0R2BBU0</accession>
<name>A0A0R2BBU0_SECCO</name>
<reference evidence="1 2" key="1">
    <citation type="journal article" date="2015" name="Genome Announc.">
        <title>Expanding the biotechnology potential of lactobacilli through comparative genomics of 213 strains and associated genera.</title>
        <authorList>
            <person name="Sun Z."/>
            <person name="Harris H.M."/>
            <person name="McCann A."/>
            <person name="Guo C."/>
            <person name="Argimon S."/>
            <person name="Zhang W."/>
            <person name="Yang X."/>
            <person name="Jeffery I.B."/>
            <person name="Cooney J.C."/>
            <person name="Kagawa T.F."/>
            <person name="Liu W."/>
            <person name="Song Y."/>
            <person name="Salvetti E."/>
            <person name="Wrobel A."/>
            <person name="Rasinkangas P."/>
            <person name="Parkhill J."/>
            <person name="Rea M.C."/>
            <person name="O'Sullivan O."/>
            <person name="Ritari J."/>
            <person name="Douillard F.P."/>
            <person name="Paul Ross R."/>
            <person name="Yang R."/>
            <person name="Briner A.E."/>
            <person name="Felis G.E."/>
            <person name="de Vos W.M."/>
            <person name="Barrangou R."/>
            <person name="Klaenhammer T.R."/>
            <person name="Caufield P.W."/>
            <person name="Cui Y."/>
            <person name="Zhang H."/>
            <person name="O'Toole P.W."/>
        </authorList>
    </citation>
    <scope>NUCLEOTIDE SEQUENCE [LARGE SCALE GENOMIC DNA]</scope>
    <source>
        <strain evidence="1 2">DSM 20515</strain>
    </source>
</reference>
<protein>
    <recommendedName>
        <fullName evidence="3">Sce7725 family protein</fullName>
    </recommendedName>
</protein>
<dbReference type="EMBL" id="AYYR01000039">
    <property type="protein sequence ID" value="KRM76018.1"/>
    <property type="molecule type" value="Genomic_DNA"/>
</dbReference>
<organism evidence="1 2">
    <name type="scientific">Secundilactobacillus collinoides DSM 20515 = JCM 1123</name>
    <dbReference type="NCBI Taxonomy" id="1423733"/>
    <lineage>
        <taxon>Bacteria</taxon>
        <taxon>Bacillati</taxon>
        <taxon>Bacillota</taxon>
        <taxon>Bacilli</taxon>
        <taxon>Lactobacillales</taxon>
        <taxon>Lactobacillaceae</taxon>
        <taxon>Secundilactobacillus</taxon>
    </lineage>
</organism>
<evidence type="ECO:0008006" key="3">
    <source>
        <dbReference type="Google" id="ProtNLM"/>
    </source>
</evidence>
<dbReference type="STRING" id="33960.TY91_13915"/>
<gene>
    <name evidence="1" type="ORF">FC82_GL001841</name>
</gene>
<dbReference type="PATRIC" id="fig|1423733.4.peg.1939"/>